<sequence>MAVTGFCGHRNLHHLELRLLPSADLFAATPGALRIRISNRQRYVPLYLLQVGIGEDKVIVPTLAAGGSEVIDMALTMERRGMQPAPKIQVLSCFPVNFFVRSFDYDPARTLLVYPRPLPTPLPMNQDARGFAREEQITMPGGDGDLRSIEDYRPGDSPRAIHWKLSARHDVLKTKLLNRQAAATRVINPEQFDGPLEERLGRCAYLVNRCLQQQCAVGLVIGAKRIAPGLGRSHQVRLLKELALYE</sequence>
<dbReference type="PANTHER" id="PTHR34351">
    <property type="entry name" value="SLR1927 PROTEIN-RELATED"/>
    <property type="match status" value="1"/>
</dbReference>
<protein>
    <submittedName>
        <fullName evidence="1">DUF58 domain-containing protein</fullName>
    </submittedName>
</protein>
<dbReference type="AlphaFoldDB" id="A0A8J6QNJ8"/>
<dbReference type="Proteomes" id="UP000632828">
    <property type="component" value="Unassembled WGS sequence"/>
</dbReference>
<dbReference type="PANTHER" id="PTHR34351:SF1">
    <property type="entry name" value="SLR1927 PROTEIN"/>
    <property type="match status" value="1"/>
</dbReference>
<dbReference type="EMBL" id="JACWUN010000010">
    <property type="protein sequence ID" value="MBD1400927.1"/>
    <property type="molecule type" value="Genomic_DNA"/>
</dbReference>
<reference evidence="1" key="1">
    <citation type="submission" date="2020-09" db="EMBL/GenBank/DDBJ databases">
        <title>Pelobacter alkaliphilus sp. nov., a novel anaerobic arsenate-reducing bacterium from terrestrial mud volcano.</title>
        <authorList>
            <person name="Khomyakova M.A."/>
            <person name="Merkel A.Y."/>
            <person name="Slobodkin A.I."/>
        </authorList>
    </citation>
    <scope>NUCLEOTIDE SEQUENCE</scope>
    <source>
        <strain evidence="1">M08fum</strain>
    </source>
</reference>
<evidence type="ECO:0000313" key="2">
    <source>
        <dbReference type="Proteomes" id="UP000632828"/>
    </source>
</evidence>
<organism evidence="1 2">
    <name type="scientific">Pelovirga terrestris</name>
    <dbReference type="NCBI Taxonomy" id="2771352"/>
    <lineage>
        <taxon>Bacteria</taxon>
        <taxon>Pseudomonadati</taxon>
        <taxon>Thermodesulfobacteriota</taxon>
        <taxon>Desulfuromonadia</taxon>
        <taxon>Geobacterales</taxon>
        <taxon>Geobacteraceae</taxon>
        <taxon>Pelovirga</taxon>
    </lineage>
</organism>
<accession>A0A8J6QNJ8</accession>
<name>A0A8J6QNJ8_9BACT</name>
<gene>
    <name evidence="1" type="ORF">ICT70_09605</name>
</gene>
<keyword evidence="2" id="KW-1185">Reference proteome</keyword>
<proteinExistence type="predicted"/>
<dbReference type="RefSeq" id="WP_191155976.1">
    <property type="nucleotide sequence ID" value="NZ_JACWUN010000010.1"/>
</dbReference>
<comment type="caution">
    <text evidence="1">The sequence shown here is derived from an EMBL/GenBank/DDBJ whole genome shotgun (WGS) entry which is preliminary data.</text>
</comment>
<evidence type="ECO:0000313" key="1">
    <source>
        <dbReference type="EMBL" id="MBD1400927.1"/>
    </source>
</evidence>